<reference evidence="1" key="2">
    <citation type="journal article" date="2015" name="Fish Shellfish Immunol.">
        <title>Early steps in the European eel (Anguilla anguilla)-Vibrio vulnificus interaction in the gills: Role of the RtxA13 toxin.</title>
        <authorList>
            <person name="Callol A."/>
            <person name="Pajuelo D."/>
            <person name="Ebbesson L."/>
            <person name="Teles M."/>
            <person name="MacKenzie S."/>
            <person name="Amaro C."/>
        </authorList>
    </citation>
    <scope>NUCLEOTIDE SEQUENCE</scope>
</reference>
<dbReference type="EMBL" id="GBXM01056579">
    <property type="protein sequence ID" value="JAH51998.1"/>
    <property type="molecule type" value="Transcribed_RNA"/>
</dbReference>
<sequence>MLWRLFQFFLFFEVQMICKLFYCAFEKMQQEIKYNKSVLAKTNLHAL</sequence>
<proteinExistence type="predicted"/>
<dbReference type="AlphaFoldDB" id="A0A0E9TGZ8"/>
<evidence type="ECO:0000313" key="1">
    <source>
        <dbReference type="EMBL" id="JAH51998.1"/>
    </source>
</evidence>
<accession>A0A0E9TGZ8</accession>
<reference evidence="1" key="1">
    <citation type="submission" date="2014-11" db="EMBL/GenBank/DDBJ databases">
        <authorList>
            <person name="Amaro Gonzalez C."/>
        </authorList>
    </citation>
    <scope>NUCLEOTIDE SEQUENCE</scope>
</reference>
<name>A0A0E9TGZ8_ANGAN</name>
<organism evidence="1">
    <name type="scientific">Anguilla anguilla</name>
    <name type="common">European freshwater eel</name>
    <name type="synonym">Muraena anguilla</name>
    <dbReference type="NCBI Taxonomy" id="7936"/>
    <lineage>
        <taxon>Eukaryota</taxon>
        <taxon>Metazoa</taxon>
        <taxon>Chordata</taxon>
        <taxon>Craniata</taxon>
        <taxon>Vertebrata</taxon>
        <taxon>Euteleostomi</taxon>
        <taxon>Actinopterygii</taxon>
        <taxon>Neopterygii</taxon>
        <taxon>Teleostei</taxon>
        <taxon>Anguilliformes</taxon>
        <taxon>Anguillidae</taxon>
        <taxon>Anguilla</taxon>
    </lineage>
</organism>
<protein>
    <submittedName>
        <fullName evidence="1">Uncharacterized protein</fullName>
    </submittedName>
</protein>